<evidence type="ECO:0000313" key="1">
    <source>
        <dbReference type="EMBL" id="KAL3277382.1"/>
    </source>
</evidence>
<proteinExistence type="predicted"/>
<evidence type="ECO:0000313" key="2">
    <source>
        <dbReference type="Proteomes" id="UP001516400"/>
    </source>
</evidence>
<accession>A0ABD2NG38</accession>
<name>A0ABD2NG38_9CUCU</name>
<dbReference type="EMBL" id="JABFTP020000103">
    <property type="protein sequence ID" value="KAL3277382.1"/>
    <property type="molecule type" value="Genomic_DNA"/>
</dbReference>
<dbReference type="AlphaFoldDB" id="A0ABD2NG38"/>
<protein>
    <submittedName>
        <fullName evidence="1">Uncharacterized protein</fullName>
    </submittedName>
</protein>
<dbReference type="Proteomes" id="UP001516400">
    <property type="component" value="Unassembled WGS sequence"/>
</dbReference>
<gene>
    <name evidence="1" type="ORF">HHI36_012731</name>
</gene>
<comment type="caution">
    <text evidence="1">The sequence shown here is derived from an EMBL/GenBank/DDBJ whole genome shotgun (WGS) entry which is preliminary data.</text>
</comment>
<keyword evidence="2" id="KW-1185">Reference proteome</keyword>
<sequence>MYYENEIEKNSNDIRKKWKIVSSLVGQPESREEITEIVNPINKERIIRRSEIKEVHIKKVDETKLGTQKTIKEVSSYYLLTNQMLRKVSAAFKVINPQDQIISLST</sequence>
<organism evidence="1 2">
    <name type="scientific">Cryptolaemus montrouzieri</name>
    <dbReference type="NCBI Taxonomy" id="559131"/>
    <lineage>
        <taxon>Eukaryota</taxon>
        <taxon>Metazoa</taxon>
        <taxon>Ecdysozoa</taxon>
        <taxon>Arthropoda</taxon>
        <taxon>Hexapoda</taxon>
        <taxon>Insecta</taxon>
        <taxon>Pterygota</taxon>
        <taxon>Neoptera</taxon>
        <taxon>Endopterygota</taxon>
        <taxon>Coleoptera</taxon>
        <taxon>Polyphaga</taxon>
        <taxon>Cucujiformia</taxon>
        <taxon>Coccinelloidea</taxon>
        <taxon>Coccinellidae</taxon>
        <taxon>Scymninae</taxon>
        <taxon>Scymnini</taxon>
        <taxon>Cryptolaemus</taxon>
    </lineage>
</organism>
<reference evidence="1 2" key="1">
    <citation type="journal article" date="2021" name="BMC Biol.">
        <title>Horizontally acquired antibacterial genes associated with adaptive radiation of ladybird beetles.</title>
        <authorList>
            <person name="Li H.S."/>
            <person name="Tang X.F."/>
            <person name="Huang Y.H."/>
            <person name="Xu Z.Y."/>
            <person name="Chen M.L."/>
            <person name="Du X.Y."/>
            <person name="Qiu B.Y."/>
            <person name="Chen P.T."/>
            <person name="Zhang W."/>
            <person name="Slipinski A."/>
            <person name="Escalona H.E."/>
            <person name="Waterhouse R.M."/>
            <person name="Zwick A."/>
            <person name="Pang H."/>
        </authorList>
    </citation>
    <scope>NUCLEOTIDE SEQUENCE [LARGE SCALE GENOMIC DNA]</scope>
    <source>
        <strain evidence="1">SYSU2018</strain>
    </source>
</reference>